<dbReference type="EMBL" id="UYWX01023320">
    <property type="protein sequence ID" value="VDM36212.1"/>
    <property type="molecule type" value="Genomic_DNA"/>
</dbReference>
<protein>
    <submittedName>
        <fullName evidence="3">Secreted protein</fullName>
    </submittedName>
</protein>
<evidence type="ECO:0000313" key="3">
    <source>
        <dbReference type="WBParaSite" id="TTAC_0001124901-mRNA-1"/>
    </source>
</evidence>
<reference evidence="3" key="1">
    <citation type="submission" date="2017-02" db="UniProtKB">
        <authorList>
            <consortium name="WormBaseParasite"/>
        </authorList>
    </citation>
    <scope>IDENTIFICATION</scope>
</reference>
<reference evidence="1 2" key="2">
    <citation type="submission" date="2018-11" db="EMBL/GenBank/DDBJ databases">
        <authorList>
            <consortium name="Pathogen Informatics"/>
        </authorList>
    </citation>
    <scope>NUCLEOTIDE SEQUENCE [LARGE SCALE GENOMIC DNA]</scope>
</reference>
<gene>
    <name evidence="1" type="ORF">TTAC_LOCUS11232</name>
</gene>
<dbReference type="AlphaFoldDB" id="A0A0R3XCH2"/>
<keyword evidence="2" id="KW-1185">Reference proteome</keyword>
<evidence type="ECO:0000313" key="1">
    <source>
        <dbReference type="EMBL" id="VDM36212.1"/>
    </source>
</evidence>
<accession>A0A0R3XCH2</accession>
<proteinExistence type="predicted"/>
<evidence type="ECO:0000313" key="2">
    <source>
        <dbReference type="Proteomes" id="UP000274429"/>
    </source>
</evidence>
<name>A0A0R3XCH2_HYDTA</name>
<sequence length="82" mass="8918">MLMLVNTGSILSPKVGPLCESRMWRVAVMSIPKRRVLIAVRTRQAANCGSSPSLPLSISLLTSLSSRYDNMQPCSIDNRGAI</sequence>
<dbReference type="Proteomes" id="UP000274429">
    <property type="component" value="Unassembled WGS sequence"/>
</dbReference>
<dbReference type="WBParaSite" id="TTAC_0001124901-mRNA-1">
    <property type="protein sequence ID" value="TTAC_0001124901-mRNA-1"/>
    <property type="gene ID" value="TTAC_0001124901"/>
</dbReference>
<organism evidence="3">
    <name type="scientific">Hydatigena taeniaeformis</name>
    <name type="common">Feline tapeworm</name>
    <name type="synonym">Taenia taeniaeformis</name>
    <dbReference type="NCBI Taxonomy" id="6205"/>
    <lineage>
        <taxon>Eukaryota</taxon>
        <taxon>Metazoa</taxon>
        <taxon>Spiralia</taxon>
        <taxon>Lophotrochozoa</taxon>
        <taxon>Platyhelminthes</taxon>
        <taxon>Cestoda</taxon>
        <taxon>Eucestoda</taxon>
        <taxon>Cyclophyllidea</taxon>
        <taxon>Taeniidae</taxon>
        <taxon>Hydatigera</taxon>
    </lineage>
</organism>